<dbReference type="SUPFAM" id="SSF52540">
    <property type="entry name" value="P-loop containing nucleoside triphosphate hydrolases"/>
    <property type="match status" value="1"/>
</dbReference>
<dbReference type="OrthoDB" id="6513042at2759"/>
<feature type="compositionally biased region" description="Acidic residues" evidence="5">
    <location>
        <begin position="178"/>
        <end position="197"/>
    </location>
</feature>
<reference evidence="7 8" key="1">
    <citation type="journal article" date="2018" name="PLoS ONE">
        <title>The draft genome of Kipferlia bialata reveals reductive genome evolution in fornicate parasites.</title>
        <authorList>
            <person name="Tanifuji G."/>
            <person name="Takabayashi S."/>
            <person name="Kume K."/>
            <person name="Takagi M."/>
            <person name="Nakayama T."/>
            <person name="Kamikawa R."/>
            <person name="Inagaki Y."/>
            <person name="Hashimoto T."/>
        </authorList>
    </citation>
    <scope>NUCLEOTIDE SEQUENCE [LARGE SCALE GENOMIC DNA]</scope>
    <source>
        <strain evidence="7">NY0173</strain>
    </source>
</reference>
<evidence type="ECO:0000259" key="6">
    <source>
        <dbReference type="Pfam" id="PF13087"/>
    </source>
</evidence>
<evidence type="ECO:0000313" key="7">
    <source>
        <dbReference type="EMBL" id="GIQ82742.1"/>
    </source>
</evidence>
<feature type="region of interest" description="Disordered" evidence="5">
    <location>
        <begin position="175"/>
        <end position="197"/>
    </location>
</feature>
<keyword evidence="8" id="KW-1185">Reference proteome</keyword>
<evidence type="ECO:0000256" key="4">
    <source>
        <dbReference type="ARBA" id="ARBA00022840"/>
    </source>
</evidence>
<dbReference type="Pfam" id="PF13087">
    <property type="entry name" value="AAA_12"/>
    <property type="match status" value="1"/>
</dbReference>
<evidence type="ECO:0000313" key="8">
    <source>
        <dbReference type="Proteomes" id="UP000265618"/>
    </source>
</evidence>
<dbReference type="Pfam" id="PF13604">
    <property type="entry name" value="AAA_30"/>
    <property type="match status" value="1"/>
</dbReference>
<name>A0A9K3CTP7_9EUKA</name>
<dbReference type="InterPro" id="IPR047187">
    <property type="entry name" value="SF1_C_Upf1"/>
</dbReference>
<sequence length="728" mass="79577">MSSYSPLSLSGPYTQADRERDRERDVMRDIENGVVPNRVGERDFRSTAPLSASHSLSLAKPIGSLSGSFGAPKQQPLYDMEEEALRAQIAIKFEASCSFDLPIAYEKGTLTFWPTDACLRAQFAAIETAEAHHLETRLVPGREEEEDEGDIDDTDCAIPMSKSMKQERVIAVGGGFDDFSDDSDDESTTSEDDCMDDDWDIMGGQGDQDMSSRVTVPRHHLLSALPDTHQPNPAQTQAILGCLSATSKGRPFVIYGPPGTGKSYTIACLAAVLLAKGNAVLLTAPTNTAADLLATMLLSVEPTLRKSMLRVAGQSRAPRDAPASIRDIMPIDHDGQCIIPSDITAYKCIVTTCATAGNLCLIQAPKFSHVIVDEASSGIEADVLCALAAQPNAAYVVSGDPRQLGPVVRNKANMHRLGYGISMLQRLTSGNAREGRHYVMLTQNYRNHPAIMTPSNTMFYGDRLESRCKERVTYLEDCPVLPRKGFPLCFHSVPGKAEQDPVTKSWTNQEEINRVIDLAKSLLSGVWSVAQHELAIVTPYRKQSHFLRQALRRNEMEGVKVGSVETMQGQEFDAVIISTVRTYNGSDHMRSTLGFVADARRLNVIVTRARSLVAICGDPCALSLCPYWRGLLKYIDMHGGASGPGLGCLRGVPVHEAHAQGRGDKTNANKGGRRGNGRGKGKQAPKAQPERYPVGGQPRERDTRERETRQAQAPQPRRGQKKGMLFQM</sequence>
<proteinExistence type="predicted"/>
<feature type="domain" description="DNA2/NAM7 helicase-like C-terminal" evidence="6">
    <location>
        <begin position="420"/>
        <end position="618"/>
    </location>
</feature>
<dbReference type="GO" id="GO:0005524">
    <property type="term" value="F:ATP binding"/>
    <property type="evidence" value="ECO:0007669"/>
    <property type="project" value="UniProtKB-KW"/>
</dbReference>
<dbReference type="InterPro" id="IPR041679">
    <property type="entry name" value="DNA2/NAM7-like_C"/>
</dbReference>
<feature type="compositionally biased region" description="Basic and acidic residues" evidence="5">
    <location>
        <begin position="16"/>
        <end position="31"/>
    </location>
</feature>
<dbReference type="EMBL" id="BDIP01000798">
    <property type="protein sequence ID" value="GIQ82742.1"/>
    <property type="molecule type" value="Genomic_DNA"/>
</dbReference>
<feature type="compositionally biased region" description="Basic and acidic residues" evidence="5">
    <location>
        <begin position="698"/>
        <end position="709"/>
    </location>
</feature>
<feature type="region of interest" description="Disordered" evidence="5">
    <location>
        <begin position="1"/>
        <end position="32"/>
    </location>
</feature>
<dbReference type="Gene3D" id="3.40.50.300">
    <property type="entry name" value="P-loop containing nucleotide triphosphate hydrolases"/>
    <property type="match status" value="2"/>
</dbReference>
<dbReference type="GO" id="GO:0043139">
    <property type="term" value="F:5'-3' DNA helicase activity"/>
    <property type="evidence" value="ECO:0007669"/>
    <property type="project" value="TreeGrafter"/>
</dbReference>
<keyword evidence="3" id="KW-0347">Helicase</keyword>
<accession>A0A9K3CTP7</accession>
<evidence type="ECO:0000256" key="3">
    <source>
        <dbReference type="ARBA" id="ARBA00022806"/>
    </source>
</evidence>
<dbReference type="InterPro" id="IPR027417">
    <property type="entry name" value="P-loop_NTPase"/>
</dbReference>
<evidence type="ECO:0000256" key="5">
    <source>
        <dbReference type="SAM" id="MobiDB-lite"/>
    </source>
</evidence>
<organism evidence="7 8">
    <name type="scientific">Kipferlia bialata</name>
    <dbReference type="NCBI Taxonomy" id="797122"/>
    <lineage>
        <taxon>Eukaryota</taxon>
        <taxon>Metamonada</taxon>
        <taxon>Carpediemonas-like organisms</taxon>
        <taxon>Kipferlia</taxon>
    </lineage>
</organism>
<dbReference type="Proteomes" id="UP000265618">
    <property type="component" value="Unassembled WGS sequence"/>
</dbReference>
<feature type="region of interest" description="Disordered" evidence="5">
    <location>
        <begin position="658"/>
        <end position="728"/>
    </location>
</feature>
<feature type="compositionally biased region" description="Basic and acidic residues" evidence="5">
    <location>
        <begin position="658"/>
        <end position="667"/>
    </location>
</feature>
<evidence type="ECO:0000256" key="1">
    <source>
        <dbReference type="ARBA" id="ARBA00022741"/>
    </source>
</evidence>
<feature type="compositionally biased region" description="Low complexity" evidence="5">
    <location>
        <begin position="1"/>
        <end position="13"/>
    </location>
</feature>
<dbReference type="PANTHER" id="PTHR43788">
    <property type="entry name" value="DNA2/NAM7 HELICASE FAMILY MEMBER"/>
    <property type="match status" value="1"/>
</dbReference>
<keyword evidence="4" id="KW-0067">ATP-binding</keyword>
<evidence type="ECO:0000256" key="2">
    <source>
        <dbReference type="ARBA" id="ARBA00022801"/>
    </source>
</evidence>
<dbReference type="CDD" id="cd18808">
    <property type="entry name" value="SF1_C_Upf1"/>
    <property type="match status" value="1"/>
</dbReference>
<dbReference type="PANTHER" id="PTHR43788:SF8">
    <property type="entry name" value="DNA-BINDING PROTEIN SMUBP-2"/>
    <property type="match status" value="1"/>
</dbReference>
<protein>
    <recommendedName>
        <fullName evidence="6">DNA2/NAM7 helicase-like C-terminal domain-containing protein</fullName>
    </recommendedName>
</protein>
<dbReference type="AlphaFoldDB" id="A0A9K3CTP7"/>
<keyword evidence="2" id="KW-0378">Hydrolase</keyword>
<keyword evidence="1" id="KW-0547">Nucleotide-binding</keyword>
<gene>
    <name evidence="7" type="ORF">KIPB_003935</name>
</gene>
<comment type="caution">
    <text evidence="7">The sequence shown here is derived from an EMBL/GenBank/DDBJ whole genome shotgun (WGS) entry which is preliminary data.</text>
</comment>
<feature type="compositionally biased region" description="Basic residues" evidence="5">
    <location>
        <begin position="671"/>
        <end position="683"/>
    </location>
</feature>
<dbReference type="GO" id="GO:0016787">
    <property type="term" value="F:hydrolase activity"/>
    <property type="evidence" value="ECO:0007669"/>
    <property type="project" value="UniProtKB-KW"/>
</dbReference>
<dbReference type="InterPro" id="IPR050534">
    <property type="entry name" value="Coronavir_polyprotein_1ab"/>
</dbReference>